<dbReference type="EMBL" id="CP021525">
    <property type="protein sequence ID" value="ARW11980.1"/>
    <property type="molecule type" value="Genomic_DNA"/>
</dbReference>
<evidence type="ECO:0000313" key="1">
    <source>
        <dbReference type="EMBL" id="ARW11980.1"/>
    </source>
</evidence>
<sequence>MVLNEMLAPIDPFWAGDRSITLFRWDGGSCFHTSSPFTKGVWRVTLVRHDPQGNDGKAVEHSW</sequence>
<protein>
    <submittedName>
        <fullName evidence="1">Uncharacterized protein</fullName>
    </submittedName>
</protein>
<dbReference type="AlphaFoldDB" id="A0A1Y0V1C2"/>
<dbReference type="Proteomes" id="UP000195633">
    <property type="component" value="Plasmid pAP1447-1"/>
</dbReference>
<evidence type="ECO:0000313" key="2">
    <source>
        <dbReference type="Proteomes" id="UP000195633"/>
    </source>
</evidence>
<gene>
    <name evidence="1" type="ORF">S101447_02943</name>
</gene>
<accession>A0A1Y0V1C2</accession>
<organism evidence="1 2">
    <name type="scientific">Acetobacter ascendens</name>
    <dbReference type="NCBI Taxonomy" id="481146"/>
    <lineage>
        <taxon>Bacteria</taxon>
        <taxon>Pseudomonadati</taxon>
        <taxon>Pseudomonadota</taxon>
        <taxon>Alphaproteobacteria</taxon>
        <taxon>Acetobacterales</taxon>
        <taxon>Acetobacteraceae</taxon>
        <taxon>Acetobacter</taxon>
    </lineage>
</organism>
<proteinExistence type="predicted"/>
<keyword evidence="1" id="KW-0614">Plasmid</keyword>
<geneLocation type="plasmid" evidence="2">
    <name>pap1447-1 sequence</name>
</geneLocation>
<reference evidence="1 2" key="1">
    <citation type="submission" date="2017-05" db="EMBL/GenBank/DDBJ databases">
        <title>Genome sequence of Acetobacter pasteurianus subsp. ascendens strain SRCM101447.</title>
        <authorList>
            <person name="Cho S.H."/>
        </authorList>
    </citation>
    <scope>NUCLEOTIDE SEQUENCE [LARGE SCALE GENOMIC DNA]</scope>
    <source>
        <strain evidence="1 2">SRCM101447</strain>
        <plasmid evidence="2">Plasmid pap1447-1 sequence</plasmid>
    </source>
</reference>
<name>A0A1Y0V1C2_9PROT</name>